<evidence type="ECO:0000313" key="1">
    <source>
        <dbReference type="EMBL" id="ENZ05182.1"/>
    </source>
</evidence>
<sequence length="83" mass="9633">MIEDGVELLIGERIGDVLNECKSRKEAHFREEQKLLVQLDRKSREMIDSVLEDMMEWGYEDCRTAYCAGLEDGIRVARKILSV</sequence>
<dbReference type="RefSeq" id="WP_002595149.1">
    <property type="nucleotide sequence ID" value="NZ_KB851004.1"/>
</dbReference>
<proteinExistence type="predicted"/>
<dbReference type="PATRIC" id="fig|999408.3.peg.6173"/>
<dbReference type="AlphaFoldDB" id="A0A0E2H1K4"/>
<dbReference type="HOGENOM" id="CLU_2536660_0_0_9"/>
<comment type="caution">
    <text evidence="1">The sequence shown here is derived from an EMBL/GenBank/DDBJ whole genome shotgun (WGS) entry which is preliminary data.</text>
</comment>
<name>A0A0E2H1K4_9FIRM</name>
<gene>
    <name evidence="1" type="ORF">HMPREF1090_05765</name>
</gene>
<dbReference type="Proteomes" id="UP000013085">
    <property type="component" value="Unassembled WGS sequence"/>
</dbReference>
<organism evidence="1 2">
    <name type="scientific">[Clostridium] clostridioforme 90A8</name>
    <dbReference type="NCBI Taxonomy" id="999408"/>
    <lineage>
        <taxon>Bacteria</taxon>
        <taxon>Bacillati</taxon>
        <taxon>Bacillota</taxon>
        <taxon>Clostridia</taxon>
        <taxon>Lachnospirales</taxon>
        <taxon>Lachnospiraceae</taxon>
        <taxon>Enterocloster</taxon>
    </lineage>
</organism>
<evidence type="ECO:0000313" key="2">
    <source>
        <dbReference type="Proteomes" id="UP000013085"/>
    </source>
</evidence>
<accession>A0A0E2H1K4</accession>
<protein>
    <submittedName>
        <fullName evidence="1">Uncharacterized protein</fullName>
    </submittedName>
</protein>
<dbReference type="EMBL" id="AGYR01000083">
    <property type="protein sequence ID" value="ENZ05182.1"/>
    <property type="molecule type" value="Genomic_DNA"/>
</dbReference>
<reference evidence="1 2" key="1">
    <citation type="submission" date="2013-01" db="EMBL/GenBank/DDBJ databases">
        <title>The Genome Sequence of Clostridium clostridioforme 90A8.</title>
        <authorList>
            <consortium name="The Broad Institute Genome Sequencing Platform"/>
            <person name="Earl A."/>
            <person name="Ward D."/>
            <person name="Feldgarden M."/>
            <person name="Gevers D."/>
            <person name="Courvalin P."/>
            <person name="Lambert T."/>
            <person name="Walker B."/>
            <person name="Young S.K."/>
            <person name="Zeng Q."/>
            <person name="Gargeya S."/>
            <person name="Fitzgerald M."/>
            <person name="Haas B."/>
            <person name="Abouelleil A."/>
            <person name="Alvarado L."/>
            <person name="Arachchi H.M."/>
            <person name="Berlin A.M."/>
            <person name="Chapman S.B."/>
            <person name="Dewar J."/>
            <person name="Goldberg J."/>
            <person name="Griggs A."/>
            <person name="Gujja S."/>
            <person name="Hansen M."/>
            <person name="Howarth C."/>
            <person name="Imamovic A."/>
            <person name="Larimer J."/>
            <person name="McCowan C."/>
            <person name="Murphy C."/>
            <person name="Neiman D."/>
            <person name="Pearson M."/>
            <person name="Priest M."/>
            <person name="Roberts A."/>
            <person name="Saif S."/>
            <person name="Shea T."/>
            <person name="Sisk P."/>
            <person name="Sykes S."/>
            <person name="Wortman J."/>
            <person name="Nusbaum C."/>
            <person name="Birren B."/>
        </authorList>
    </citation>
    <scope>NUCLEOTIDE SEQUENCE [LARGE SCALE GENOMIC DNA]</scope>
    <source>
        <strain evidence="1 2">90A8</strain>
    </source>
</reference>